<dbReference type="EMBL" id="RCSW01000013">
    <property type="protein sequence ID" value="KAF7940710.1"/>
    <property type="molecule type" value="Genomic_DNA"/>
</dbReference>
<protein>
    <recommendedName>
        <fullName evidence="1">N-acetyltransferase domain-containing protein</fullName>
    </recommendedName>
</protein>
<organism evidence="2 3">
    <name type="scientific">Botrytis byssoidea</name>
    <dbReference type="NCBI Taxonomy" id="139641"/>
    <lineage>
        <taxon>Eukaryota</taxon>
        <taxon>Fungi</taxon>
        <taxon>Dikarya</taxon>
        <taxon>Ascomycota</taxon>
        <taxon>Pezizomycotina</taxon>
        <taxon>Leotiomycetes</taxon>
        <taxon>Helotiales</taxon>
        <taxon>Sclerotiniaceae</taxon>
        <taxon>Botrytis</taxon>
    </lineage>
</organism>
<dbReference type="Proteomes" id="UP000710849">
    <property type="component" value="Unassembled WGS sequence"/>
</dbReference>
<dbReference type="InterPro" id="IPR052523">
    <property type="entry name" value="Trichothecene_AcTrans"/>
</dbReference>
<dbReference type="InterPro" id="IPR000182">
    <property type="entry name" value="GNAT_dom"/>
</dbReference>
<dbReference type="Pfam" id="PF13508">
    <property type="entry name" value="Acetyltransf_7"/>
    <property type="match status" value="1"/>
</dbReference>
<dbReference type="GeneID" id="62150485"/>
<dbReference type="PROSITE" id="PS51186">
    <property type="entry name" value="GNAT"/>
    <property type="match status" value="1"/>
</dbReference>
<dbReference type="AlphaFoldDB" id="A0A9P5IH45"/>
<dbReference type="InterPro" id="IPR016181">
    <property type="entry name" value="Acyl_CoA_acyltransferase"/>
</dbReference>
<accession>A0A9P5IH45</accession>
<gene>
    <name evidence="2" type="ORF">EAE97_006896</name>
</gene>
<dbReference type="PANTHER" id="PTHR42791">
    <property type="entry name" value="GNAT FAMILY ACETYLTRANSFERASE"/>
    <property type="match status" value="1"/>
</dbReference>
<dbReference type="RefSeq" id="XP_038731599.1">
    <property type="nucleotide sequence ID" value="XM_038877409.1"/>
</dbReference>
<comment type="caution">
    <text evidence="2">The sequence shown here is derived from an EMBL/GenBank/DDBJ whole genome shotgun (WGS) entry which is preliminary data.</text>
</comment>
<dbReference type="CDD" id="cd04301">
    <property type="entry name" value="NAT_SF"/>
    <property type="match status" value="1"/>
</dbReference>
<feature type="domain" description="N-acetyltransferase" evidence="1">
    <location>
        <begin position="1"/>
        <end position="132"/>
    </location>
</feature>
<dbReference type="PANTHER" id="PTHR42791:SF5">
    <property type="entry name" value="HYPOTHETICAL ACETYLTRANSFERASE (EUROFUNG)"/>
    <property type="match status" value="1"/>
</dbReference>
<dbReference type="GO" id="GO:0016747">
    <property type="term" value="F:acyltransferase activity, transferring groups other than amino-acyl groups"/>
    <property type="evidence" value="ECO:0007669"/>
    <property type="project" value="InterPro"/>
</dbReference>
<keyword evidence="3" id="KW-1185">Reference proteome</keyword>
<reference evidence="2 3" key="1">
    <citation type="journal article" date="2020" name="Genome Biol. Evol.">
        <title>Comparative genomics of Sclerotiniaceae.</title>
        <authorList>
            <person name="Valero Jimenez C.A."/>
            <person name="Steentjes M."/>
            <person name="Scholten O.E."/>
            <person name="Van Kan J.A.L."/>
        </authorList>
    </citation>
    <scope>NUCLEOTIDE SEQUENCE [LARGE SCALE GENOMIC DNA]</scope>
    <source>
        <strain evidence="2 3">MUCL 94</strain>
    </source>
</reference>
<dbReference type="SUPFAM" id="SSF55729">
    <property type="entry name" value="Acyl-CoA N-acyltransferases (Nat)"/>
    <property type="match status" value="1"/>
</dbReference>
<evidence type="ECO:0000313" key="3">
    <source>
        <dbReference type="Proteomes" id="UP000710849"/>
    </source>
</evidence>
<sequence length="190" mass="21551">MSSTYTLHEVTTRAESDSIVDLAWVAWREPYISSFQLFHPVHGPTSQDYEAAVLADKERAWNTHLAYQGGLHPKYRGKGIGTLLMDWGTNMADKLGLEGFIEASDNGRSLYQKHGFRTLMKLSIDLEKKNASGEWNRLLHELGSFHFYINYRPVGGVFEEGKPQTPWQVDQTLAKESRSEVKFPVMTLGS</sequence>
<proteinExistence type="predicted"/>
<evidence type="ECO:0000313" key="2">
    <source>
        <dbReference type="EMBL" id="KAF7940710.1"/>
    </source>
</evidence>
<name>A0A9P5IH45_9HELO</name>
<dbReference type="Gene3D" id="3.40.630.30">
    <property type="match status" value="1"/>
</dbReference>
<evidence type="ECO:0000259" key="1">
    <source>
        <dbReference type="PROSITE" id="PS51186"/>
    </source>
</evidence>